<sequence length="318" mass="35557">MAVVGRLQIVLLSGLLMICKCQKHGGFGDQFIGCFKDTRTRALPKNIGAAAEFGGSGFSNGKCIRGCSGNGYTFAGTQPCETSNISICEGLSKLEARMAANENLCAENNCCIAGKSPARPSTERRISQPATHHHNDANKTHEWTTQNQRSLKTQEQRPGFLRANLLNSHRFTLIDYNAQGVSGMPERREFIGGRFFGNRVAFLWHRSLAASTKIIKYENNRLCAKYITMDTTKVLLVNAYTFHVIIIRRLPSTPNTKPPLTLYCMCLWIESDADVVILDGDLNTDQRYSIAWIGRSQKNRSKFAKFITHQIRRLFISG</sequence>
<name>R7U2Y7_CAPTE</name>
<organism evidence="3">
    <name type="scientific">Capitella teleta</name>
    <name type="common">Polychaete worm</name>
    <dbReference type="NCBI Taxonomy" id="283909"/>
    <lineage>
        <taxon>Eukaryota</taxon>
        <taxon>Metazoa</taxon>
        <taxon>Spiralia</taxon>
        <taxon>Lophotrochozoa</taxon>
        <taxon>Annelida</taxon>
        <taxon>Polychaeta</taxon>
        <taxon>Sedentaria</taxon>
        <taxon>Scolecida</taxon>
        <taxon>Capitellidae</taxon>
        <taxon>Capitella</taxon>
    </lineage>
</organism>
<reference evidence="5" key="1">
    <citation type="submission" date="2012-12" db="EMBL/GenBank/DDBJ databases">
        <authorList>
            <person name="Hellsten U."/>
            <person name="Grimwood J."/>
            <person name="Chapman J.A."/>
            <person name="Shapiro H."/>
            <person name="Aerts A."/>
            <person name="Otillar R.P."/>
            <person name="Terry A.Y."/>
            <person name="Boore J.L."/>
            <person name="Simakov O."/>
            <person name="Marletaz F."/>
            <person name="Cho S.-J."/>
            <person name="Edsinger-Gonzales E."/>
            <person name="Havlak P."/>
            <person name="Kuo D.-H."/>
            <person name="Larsson T."/>
            <person name="Lv J."/>
            <person name="Arendt D."/>
            <person name="Savage R."/>
            <person name="Osoegawa K."/>
            <person name="de Jong P."/>
            <person name="Lindberg D.R."/>
            <person name="Seaver E.C."/>
            <person name="Weisblat D.A."/>
            <person name="Putnam N.H."/>
            <person name="Grigoriev I.V."/>
            <person name="Rokhsar D.S."/>
        </authorList>
    </citation>
    <scope>NUCLEOTIDE SEQUENCE</scope>
    <source>
        <strain evidence="5">I ESC-2004</strain>
    </source>
</reference>
<dbReference type="OrthoDB" id="7476844at2759"/>
<evidence type="ECO:0000313" key="3">
    <source>
        <dbReference type="EMBL" id="ELT97545.1"/>
    </source>
</evidence>
<feature type="compositionally biased region" description="Basic and acidic residues" evidence="1">
    <location>
        <begin position="133"/>
        <end position="142"/>
    </location>
</feature>
<reference evidence="4" key="3">
    <citation type="submission" date="2015-06" db="UniProtKB">
        <authorList>
            <consortium name="EnsemblMetazoa"/>
        </authorList>
    </citation>
    <scope>IDENTIFICATION</scope>
</reference>
<dbReference type="AlphaFoldDB" id="R7U2Y7"/>
<evidence type="ECO:0000256" key="2">
    <source>
        <dbReference type="SAM" id="SignalP"/>
    </source>
</evidence>
<evidence type="ECO:0000313" key="4">
    <source>
        <dbReference type="EnsemblMetazoa" id="CapteP202912"/>
    </source>
</evidence>
<reference evidence="3 5" key="2">
    <citation type="journal article" date="2013" name="Nature">
        <title>Insights into bilaterian evolution from three spiralian genomes.</title>
        <authorList>
            <person name="Simakov O."/>
            <person name="Marletaz F."/>
            <person name="Cho S.J."/>
            <person name="Edsinger-Gonzales E."/>
            <person name="Havlak P."/>
            <person name="Hellsten U."/>
            <person name="Kuo D.H."/>
            <person name="Larsson T."/>
            <person name="Lv J."/>
            <person name="Arendt D."/>
            <person name="Savage R."/>
            <person name="Osoegawa K."/>
            <person name="de Jong P."/>
            <person name="Grimwood J."/>
            <person name="Chapman J.A."/>
            <person name="Shapiro H."/>
            <person name="Aerts A."/>
            <person name="Otillar R.P."/>
            <person name="Terry A.Y."/>
            <person name="Boore J.L."/>
            <person name="Grigoriev I.V."/>
            <person name="Lindberg D.R."/>
            <person name="Seaver E.C."/>
            <person name="Weisblat D.A."/>
            <person name="Putnam N.H."/>
            <person name="Rokhsar D.S."/>
        </authorList>
    </citation>
    <scope>NUCLEOTIDE SEQUENCE</scope>
    <source>
        <strain evidence="3 5">I ESC-2004</strain>
    </source>
</reference>
<feature type="signal peptide" evidence="2">
    <location>
        <begin position="1"/>
        <end position="21"/>
    </location>
</feature>
<feature type="chain" id="PRO_5008787615" evidence="2">
    <location>
        <begin position="22"/>
        <end position="318"/>
    </location>
</feature>
<evidence type="ECO:0000256" key="1">
    <source>
        <dbReference type="SAM" id="MobiDB-lite"/>
    </source>
</evidence>
<dbReference type="Proteomes" id="UP000014760">
    <property type="component" value="Unassembled WGS sequence"/>
</dbReference>
<dbReference type="HOGENOM" id="CLU_875066_0_0_1"/>
<keyword evidence="2" id="KW-0732">Signal</keyword>
<keyword evidence="5" id="KW-1185">Reference proteome</keyword>
<dbReference type="EMBL" id="AMQN01010875">
    <property type="status" value="NOT_ANNOTATED_CDS"/>
    <property type="molecule type" value="Genomic_DNA"/>
</dbReference>
<dbReference type="EMBL" id="KB308542">
    <property type="protein sequence ID" value="ELT97545.1"/>
    <property type="molecule type" value="Genomic_DNA"/>
</dbReference>
<feature type="compositionally biased region" description="Polar residues" evidence="1">
    <location>
        <begin position="143"/>
        <end position="153"/>
    </location>
</feature>
<protein>
    <submittedName>
        <fullName evidence="3 4">Uncharacterized protein</fullName>
    </submittedName>
</protein>
<gene>
    <name evidence="3" type="ORF">CAPTEDRAFT_202912</name>
</gene>
<dbReference type="EnsemblMetazoa" id="CapteT202912">
    <property type="protein sequence ID" value="CapteP202912"/>
    <property type="gene ID" value="CapteG202912"/>
</dbReference>
<feature type="region of interest" description="Disordered" evidence="1">
    <location>
        <begin position="121"/>
        <end position="155"/>
    </location>
</feature>
<evidence type="ECO:0000313" key="5">
    <source>
        <dbReference type="Proteomes" id="UP000014760"/>
    </source>
</evidence>
<accession>R7U2Y7</accession>
<proteinExistence type="predicted"/>